<protein>
    <submittedName>
        <fullName evidence="1">Pyruvate, phosphate dikinase</fullName>
    </submittedName>
</protein>
<dbReference type="AlphaFoldDB" id="A0A218YUF8"/>
<keyword evidence="2" id="KW-1185">Reference proteome</keyword>
<reference evidence="1 2" key="1">
    <citation type="submission" date="2017-04" db="EMBL/GenBank/DDBJ databases">
        <title>Draft genome sequence of Marssonina coronaria NL1: causal agent of apple blotch.</title>
        <authorList>
            <person name="Cheng Q."/>
        </authorList>
    </citation>
    <scope>NUCLEOTIDE SEQUENCE [LARGE SCALE GENOMIC DNA]</scope>
    <source>
        <strain evidence="1 2">NL1</strain>
    </source>
</reference>
<accession>A0A218YUF8</accession>
<name>A0A218YUF8_9HELO</name>
<sequence>MVALVVSRGVHEPHNAKAPEKRNPMMKVLGMKIGGSSNTSPRSIQKNQLRVLRALICCGYCALLVDLHIDGAGPRPELLVPVVNVKPGGGELTSMSAADWLDWVSA</sequence>
<comment type="caution">
    <text evidence="1">The sequence shown here is derived from an EMBL/GenBank/DDBJ whole genome shotgun (WGS) entry which is preliminary data.</text>
</comment>
<dbReference type="Proteomes" id="UP000242519">
    <property type="component" value="Unassembled WGS sequence"/>
</dbReference>
<gene>
    <name evidence="1" type="ORF">B2J93_8266</name>
</gene>
<proteinExistence type="predicted"/>
<dbReference type="InParanoid" id="A0A218YUF8"/>
<organism evidence="1 2">
    <name type="scientific">Diplocarpon coronariae</name>
    <dbReference type="NCBI Taxonomy" id="2795749"/>
    <lineage>
        <taxon>Eukaryota</taxon>
        <taxon>Fungi</taxon>
        <taxon>Dikarya</taxon>
        <taxon>Ascomycota</taxon>
        <taxon>Pezizomycotina</taxon>
        <taxon>Leotiomycetes</taxon>
        <taxon>Helotiales</taxon>
        <taxon>Drepanopezizaceae</taxon>
        <taxon>Diplocarpon</taxon>
    </lineage>
</organism>
<evidence type="ECO:0000313" key="1">
    <source>
        <dbReference type="EMBL" id="OWO98041.1"/>
    </source>
</evidence>
<keyword evidence="1" id="KW-0670">Pyruvate</keyword>
<dbReference type="EMBL" id="MZNU01000414">
    <property type="protein sequence ID" value="OWO98041.1"/>
    <property type="molecule type" value="Genomic_DNA"/>
</dbReference>
<evidence type="ECO:0000313" key="2">
    <source>
        <dbReference type="Proteomes" id="UP000242519"/>
    </source>
</evidence>